<feature type="domain" description="Tc1-like transposase DDE" evidence="1">
    <location>
        <begin position="20"/>
        <end position="174"/>
    </location>
</feature>
<reference evidence="2 3" key="1">
    <citation type="submission" date="2016-10" db="EMBL/GenBank/DDBJ databases">
        <authorList>
            <person name="de Groot N.N."/>
        </authorList>
    </citation>
    <scope>NUCLEOTIDE SEQUENCE [LARGE SCALE GENOMIC DNA]</scope>
    <source>
        <strain evidence="2 3">OK461</strain>
    </source>
</reference>
<evidence type="ECO:0000313" key="2">
    <source>
        <dbReference type="EMBL" id="SFH19411.1"/>
    </source>
</evidence>
<dbReference type="Proteomes" id="UP000181942">
    <property type="component" value="Unassembled WGS sequence"/>
</dbReference>
<gene>
    <name evidence="2" type="ORF">SAMN02787118_1569</name>
</gene>
<dbReference type="InterPro" id="IPR036397">
    <property type="entry name" value="RNaseH_sf"/>
</dbReference>
<proteinExistence type="predicted"/>
<evidence type="ECO:0000259" key="1">
    <source>
        <dbReference type="Pfam" id="PF13358"/>
    </source>
</evidence>
<dbReference type="GO" id="GO:0003676">
    <property type="term" value="F:nucleic acid binding"/>
    <property type="evidence" value="ECO:0007669"/>
    <property type="project" value="InterPro"/>
</dbReference>
<dbReference type="AlphaFoldDB" id="A0A1I2Y4Y8"/>
<dbReference type="Gene3D" id="3.30.420.10">
    <property type="entry name" value="Ribonuclease H-like superfamily/Ribonuclease H"/>
    <property type="match status" value="1"/>
</dbReference>
<sequence>MADGAVVTGKRTAQLLGAWIVFEDEAGQDLKPGEGRTWSRRGRTPLVRVTGKGSGRVLMAGMICVRQGRETRLIYRTQTYRGRTGEKKGFRAREFADLLISARRQLGGAPLIVVWDNASTHHAKPLRDFCERNSDWLTVVRLPPYAPDLNPVEGVWAHLKKSLVNLTPRTIDDLTPLVKKRLRGIQRRPEVLDGFIAETGLGLERARSITRMPTS</sequence>
<dbReference type="InterPro" id="IPR038717">
    <property type="entry name" value="Tc1-like_DDE_dom"/>
</dbReference>
<dbReference type="EMBL" id="FONR01000056">
    <property type="protein sequence ID" value="SFH19411.1"/>
    <property type="molecule type" value="Genomic_DNA"/>
</dbReference>
<dbReference type="SUPFAM" id="SSF53098">
    <property type="entry name" value="Ribonuclease H-like"/>
    <property type="match status" value="1"/>
</dbReference>
<dbReference type="Pfam" id="PF13358">
    <property type="entry name" value="DDE_3"/>
    <property type="match status" value="1"/>
</dbReference>
<organism evidence="2 3">
    <name type="scientific">Streptomyces mirabilis</name>
    <dbReference type="NCBI Taxonomy" id="68239"/>
    <lineage>
        <taxon>Bacteria</taxon>
        <taxon>Bacillati</taxon>
        <taxon>Actinomycetota</taxon>
        <taxon>Actinomycetes</taxon>
        <taxon>Kitasatosporales</taxon>
        <taxon>Streptomycetaceae</taxon>
        <taxon>Streptomyces</taxon>
    </lineage>
</organism>
<accession>A0A1I2Y4Y8</accession>
<evidence type="ECO:0000313" key="3">
    <source>
        <dbReference type="Proteomes" id="UP000181942"/>
    </source>
</evidence>
<dbReference type="InterPro" id="IPR047655">
    <property type="entry name" value="Transpos_IS630-like"/>
</dbReference>
<protein>
    <submittedName>
        <fullName evidence="2">Putative transposase</fullName>
    </submittedName>
</protein>
<name>A0A1I2Y4Y8_9ACTN</name>
<dbReference type="NCBIfam" id="NF033545">
    <property type="entry name" value="transpos_IS630"/>
    <property type="match status" value="1"/>
</dbReference>
<dbReference type="InterPro" id="IPR012337">
    <property type="entry name" value="RNaseH-like_sf"/>
</dbReference>